<evidence type="ECO:0000313" key="1">
    <source>
        <dbReference type="EMBL" id="MBB4806567.1"/>
    </source>
</evidence>
<sequence>MSCTLLVAAFFFMQAVKRNDSSDNKSIEKNVKVSTIFIAEGTVISGIEKIPDVRLDIIEEKNIRNTYRAQKKKFLKKYEKRAAKIRDQLKNSRQPAGEKTELSDKGTKEKYSFGFSKELKAIAENEHKSNYSDIVDYHLPIRLFLEKKKIIKTFEKSRCVFFIDETSFIRPPPRI</sequence>
<dbReference type="AlphaFoldDB" id="A0A840KF12"/>
<reference evidence="1 2" key="1">
    <citation type="submission" date="2020-08" db="EMBL/GenBank/DDBJ databases">
        <title>Functional genomics of gut bacteria from endangered species of beetles.</title>
        <authorList>
            <person name="Carlos-Shanley C."/>
        </authorList>
    </citation>
    <scope>NUCLEOTIDE SEQUENCE [LARGE SCALE GENOMIC DNA]</scope>
    <source>
        <strain evidence="1 2">S00151</strain>
    </source>
</reference>
<comment type="caution">
    <text evidence="1">The sequence shown here is derived from an EMBL/GenBank/DDBJ whole genome shotgun (WGS) entry which is preliminary data.</text>
</comment>
<dbReference type="Proteomes" id="UP000592180">
    <property type="component" value="Unassembled WGS sequence"/>
</dbReference>
<protein>
    <submittedName>
        <fullName evidence="1">Uncharacterized protein</fullName>
    </submittedName>
</protein>
<gene>
    <name evidence="1" type="ORF">HNP38_001863</name>
</gene>
<proteinExistence type="predicted"/>
<dbReference type="RefSeq" id="WP_184188120.1">
    <property type="nucleotide sequence ID" value="NZ_JACHLE010000002.1"/>
</dbReference>
<name>A0A840KF12_9FLAO</name>
<evidence type="ECO:0000313" key="2">
    <source>
        <dbReference type="Proteomes" id="UP000592180"/>
    </source>
</evidence>
<keyword evidence="2" id="KW-1185">Reference proteome</keyword>
<accession>A0A840KF12</accession>
<dbReference type="EMBL" id="JACHLE010000002">
    <property type="protein sequence ID" value="MBB4806567.1"/>
    <property type="molecule type" value="Genomic_DNA"/>
</dbReference>
<organism evidence="1 2">
    <name type="scientific">Chryseobacterium defluvii</name>
    <dbReference type="NCBI Taxonomy" id="160396"/>
    <lineage>
        <taxon>Bacteria</taxon>
        <taxon>Pseudomonadati</taxon>
        <taxon>Bacteroidota</taxon>
        <taxon>Flavobacteriia</taxon>
        <taxon>Flavobacteriales</taxon>
        <taxon>Weeksellaceae</taxon>
        <taxon>Chryseobacterium group</taxon>
        <taxon>Chryseobacterium</taxon>
    </lineage>
</organism>